<reference evidence="4" key="1">
    <citation type="submission" date="2021-06" db="EMBL/GenBank/DDBJ databases">
        <authorList>
            <person name="Kallberg Y."/>
            <person name="Tangrot J."/>
            <person name="Rosling A."/>
        </authorList>
    </citation>
    <scope>NUCLEOTIDE SEQUENCE</scope>
    <source>
        <strain evidence="4">FL130A</strain>
    </source>
</reference>
<dbReference type="SUPFAM" id="SSF49785">
    <property type="entry name" value="Galactose-binding domain-like"/>
    <property type="match status" value="1"/>
</dbReference>
<dbReference type="InterPro" id="IPR008979">
    <property type="entry name" value="Galactose-bd-like_sf"/>
</dbReference>
<dbReference type="AlphaFoldDB" id="A0A9N9GME2"/>
<dbReference type="InterPro" id="IPR013766">
    <property type="entry name" value="Thioredoxin_domain"/>
</dbReference>
<dbReference type="Pfam" id="PF00085">
    <property type="entry name" value="Thioredoxin"/>
    <property type="match status" value="1"/>
</dbReference>
<protein>
    <submittedName>
        <fullName evidence="4">8637_t:CDS:1</fullName>
    </submittedName>
</protein>
<dbReference type="SUPFAM" id="SSF52833">
    <property type="entry name" value="Thioredoxin-like"/>
    <property type="match status" value="1"/>
</dbReference>
<evidence type="ECO:0000313" key="5">
    <source>
        <dbReference type="Proteomes" id="UP000789508"/>
    </source>
</evidence>
<evidence type="ECO:0000313" key="4">
    <source>
        <dbReference type="EMBL" id="CAG8612292.1"/>
    </source>
</evidence>
<dbReference type="InterPro" id="IPR037047">
    <property type="entry name" value="PITH_dom_sf"/>
</dbReference>
<sequence length="285" mass="32089">MSFFRTLNTRSEYEKLLSSAHPNKLVVVKFHAGWCSACHVIAPLYQRLSVQYRHVAFAKVDVDINKETAQLAGVTSMPTFKFFKGGNEIATIKGADQGALERHVKQFAGTPEESGQSLITVQGHSDINEFITLNQIDCLNQLENHNVRNAFTKDDSYLESDVDEQLLISIPFNQSVKLHSLKITAKDIEHAPKTIKLYVNRINFGFDETDSIEATQTLELTEKDYEETSVIPLRFVKFQAVTSLVLFVQDNLGDEDTTIIKNLVFIGSPVETTKMENLKKLDESS</sequence>
<dbReference type="Proteomes" id="UP000789508">
    <property type="component" value="Unassembled WGS sequence"/>
</dbReference>
<gene>
    <name evidence="4" type="ORF">ALEPTO_LOCUS8615</name>
</gene>
<name>A0A9N9GME2_9GLOM</name>
<dbReference type="Gene3D" id="2.60.120.470">
    <property type="entry name" value="PITH domain"/>
    <property type="match status" value="1"/>
</dbReference>
<dbReference type="CDD" id="cd02947">
    <property type="entry name" value="TRX_family"/>
    <property type="match status" value="1"/>
</dbReference>
<dbReference type="InterPro" id="IPR010400">
    <property type="entry name" value="PITH_dom"/>
</dbReference>
<dbReference type="PRINTS" id="PR00421">
    <property type="entry name" value="THIOREDOXIN"/>
</dbReference>
<dbReference type="PANTHER" id="PTHR46115">
    <property type="entry name" value="THIOREDOXIN-LIKE PROTEIN 1"/>
    <property type="match status" value="1"/>
</dbReference>
<accession>A0A9N9GME2</accession>
<dbReference type="Gene3D" id="3.40.30.10">
    <property type="entry name" value="Glutaredoxin"/>
    <property type="match status" value="1"/>
</dbReference>
<dbReference type="PROSITE" id="PS51532">
    <property type="entry name" value="PITH"/>
    <property type="match status" value="1"/>
</dbReference>
<keyword evidence="1" id="KW-1015">Disulfide bond</keyword>
<comment type="caution">
    <text evidence="4">The sequence shown here is derived from an EMBL/GenBank/DDBJ whole genome shotgun (WGS) entry which is preliminary data.</text>
</comment>
<dbReference type="Pfam" id="PF06201">
    <property type="entry name" value="PITH"/>
    <property type="match status" value="1"/>
</dbReference>
<feature type="domain" description="Thioredoxin" evidence="2">
    <location>
        <begin position="1"/>
        <end position="141"/>
    </location>
</feature>
<dbReference type="EMBL" id="CAJVPS010005190">
    <property type="protein sequence ID" value="CAG8612292.1"/>
    <property type="molecule type" value="Genomic_DNA"/>
</dbReference>
<keyword evidence="5" id="KW-1185">Reference proteome</keyword>
<evidence type="ECO:0000256" key="1">
    <source>
        <dbReference type="ARBA" id="ARBA00023157"/>
    </source>
</evidence>
<feature type="domain" description="PITH" evidence="3">
    <location>
        <begin position="116"/>
        <end position="285"/>
    </location>
</feature>
<evidence type="ECO:0000259" key="3">
    <source>
        <dbReference type="PROSITE" id="PS51532"/>
    </source>
</evidence>
<dbReference type="OrthoDB" id="10263751at2759"/>
<organism evidence="4 5">
    <name type="scientific">Ambispora leptoticha</name>
    <dbReference type="NCBI Taxonomy" id="144679"/>
    <lineage>
        <taxon>Eukaryota</taxon>
        <taxon>Fungi</taxon>
        <taxon>Fungi incertae sedis</taxon>
        <taxon>Mucoromycota</taxon>
        <taxon>Glomeromycotina</taxon>
        <taxon>Glomeromycetes</taxon>
        <taxon>Archaeosporales</taxon>
        <taxon>Ambisporaceae</taxon>
        <taxon>Ambispora</taxon>
    </lineage>
</organism>
<proteinExistence type="predicted"/>
<dbReference type="GO" id="GO:0005737">
    <property type="term" value="C:cytoplasm"/>
    <property type="evidence" value="ECO:0007669"/>
    <property type="project" value="UniProtKB-ARBA"/>
</dbReference>
<dbReference type="InterPro" id="IPR036249">
    <property type="entry name" value="Thioredoxin-like_sf"/>
</dbReference>
<dbReference type="PROSITE" id="PS51352">
    <property type="entry name" value="THIOREDOXIN_2"/>
    <property type="match status" value="1"/>
</dbReference>
<evidence type="ECO:0000259" key="2">
    <source>
        <dbReference type="PROSITE" id="PS51352"/>
    </source>
</evidence>